<organism evidence="1 2">
    <name type="scientific">Massilia phyllostachyos</name>
    <dbReference type="NCBI Taxonomy" id="2898585"/>
    <lineage>
        <taxon>Bacteria</taxon>
        <taxon>Pseudomonadati</taxon>
        <taxon>Pseudomonadota</taxon>
        <taxon>Betaproteobacteria</taxon>
        <taxon>Burkholderiales</taxon>
        <taxon>Oxalobacteraceae</taxon>
        <taxon>Telluria group</taxon>
        <taxon>Massilia</taxon>
    </lineage>
</organism>
<sequence length="224" mass="25551">MFDLAIDIAKLPVASLEFHLAMNPSEVRRMHDHCTKPHPKYRIFQNKSLGAALIDLRRYGSPDEYMRSIKGRNSAEHHARKARSRGYVVTEIDRNDYADDLHAINTSLDSRQGRPMGGAYQVKETRYAREENYRYFGVLNSAGKVAAYSNLGFFGNFAAFDRLLGLRNNDGAMHLMLTEIVCQLIAARSVTYLMYDTYFGAGPGLQTFKKMIGFEPYRVKYSLQ</sequence>
<proteinExistence type="predicted"/>
<dbReference type="RefSeq" id="WP_231057627.1">
    <property type="nucleotide sequence ID" value="NZ_JAJNOC010000002.1"/>
</dbReference>
<accession>A0ABS8Q6Q7</accession>
<gene>
    <name evidence="1" type="ORF">LQ564_08245</name>
</gene>
<keyword evidence="2" id="KW-1185">Reference proteome</keyword>
<dbReference type="Proteomes" id="UP001179361">
    <property type="component" value="Unassembled WGS sequence"/>
</dbReference>
<evidence type="ECO:0000313" key="1">
    <source>
        <dbReference type="EMBL" id="MCD2516305.1"/>
    </source>
</evidence>
<comment type="caution">
    <text evidence="1">The sequence shown here is derived from an EMBL/GenBank/DDBJ whole genome shotgun (WGS) entry which is preliminary data.</text>
</comment>
<dbReference type="EMBL" id="JAJNOC010000002">
    <property type="protein sequence ID" value="MCD2516305.1"/>
    <property type="molecule type" value="Genomic_DNA"/>
</dbReference>
<protein>
    <submittedName>
        <fullName evidence="1">Uncharacterized protein</fullName>
    </submittedName>
</protein>
<reference evidence="1" key="1">
    <citation type="submission" date="2021-11" db="EMBL/GenBank/DDBJ databases">
        <title>The complete genome of Massilia sp sp. G4R7.</title>
        <authorList>
            <person name="Liu L."/>
            <person name="Yue J."/>
            <person name="Yuan J."/>
            <person name="Yang F."/>
            <person name="Li L."/>
        </authorList>
    </citation>
    <scope>NUCLEOTIDE SEQUENCE</scope>
    <source>
        <strain evidence="1">G4R7</strain>
    </source>
</reference>
<evidence type="ECO:0000313" key="2">
    <source>
        <dbReference type="Proteomes" id="UP001179361"/>
    </source>
</evidence>
<name>A0ABS8Q6Q7_9BURK</name>